<dbReference type="GO" id="GO:0005829">
    <property type="term" value="C:cytosol"/>
    <property type="evidence" value="ECO:0007669"/>
    <property type="project" value="TreeGrafter"/>
</dbReference>
<comment type="caution">
    <text evidence="5">The sequence shown here is derived from an EMBL/GenBank/DDBJ whole genome shotgun (WGS) entry which is preliminary data.</text>
</comment>
<dbReference type="InterPro" id="IPR036388">
    <property type="entry name" value="WH-like_DNA-bd_sf"/>
</dbReference>
<sequence>MDKRDQEILRVLQDDGRTSNAALAKRIHVAEAPAWRRVRALEEQGVIAGYRAVLDQRKLGYEVTAFVQVRFSSHDPKLQAAFERQVVLVPQVLWCHNVSGSVDYLLCVVARSLGEYGEFVSAKLRSLPGVTSIESSFSLKAIKADGKLPID</sequence>
<dbReference type="EMBL" id="JAJLJH010000001">
    <property type="protein sequence ID" value="MCK9685356.1"/>
    <property type="molecule type" value="Genomic_DNA"/>
</dbReference>
<accession>A0A9X1YPD1</accession>
<evidence type="ECO:0000256" key="1">
    <source>
        <dbReference type="ARBA" id="ARBA00023015"/>
    </source>
</evidence>
<evidence type="ECO:0000313" key="5">
    <source>
        <dbReference type="EMBL" id="MCK9685356.1"/>
    </source>
</evidence>
<evidence type="ECO:0000313" key="6">
    <source>
        <dbReference type="Proteomes" id="UP001139353"/>
    </source>
</evidence>
<keyword evidence="6" id="KW-1185">Reference proteome</keyword>
<organism evidence="5 6">
    <name type="scientific">Scleromatobacter humisilvae</name>
    <dbReference type="NCBI Taxonomy" id="2897159"/>
    <lineage>
        <taxon>Bacteria</taxon>
        <taxon>Pseudomonadati</taxon>
        <taxon>Pseudomonadota</taxon>
        <taxon>Betaproteobacteria</taxon>
        <taxon>Burkholderiales</taxon>
        <taxon>Sphaerotilaceae</taxon>
        <taxon>Scleromatobacter</taxon>
    </lineage>
</organism>
<dbReference type="Pfam" id="PF01037">
    <property type="entry name" value="AsnC_trans_reg"/>
    <property type="match status" value="1"/>
</dbReference>
<dbReference type="Pfam" id="PF13412">
    <property type="entry name" value="HTH_24"/>
    <property type="match status" value="1"/>
</dbReference>
<dbReference type="PANTHER" id="PTHR30154:SF34">
    <property type="entry name" value="TRANSCRIPTIONAL REGULATOR AZLB"/>
    <property type="match status" value="1"/>
</dbReference>
<keyword evidence="1" id="KW-0805">Transcription regulation</keyword>
<dbReference type="GO" id="GO:0043200">
    <property type="term" value="P:response to amino acid"/>
    <property type="evidence" value="ECO:0007669"/>
    <property type="project" value="TreeGrafter"/>
</dbReference>
<dbReference type="PANTHER" id="PTHR30154">
    <property type="entry name" value="LEUCINE-RESPONSIVE REGULATORY PROTEIN"/>
    <property type="match status" value="1"/>
</dbReference>
<dbReference type="Proteomes" id="UP001139353">
    <property type="component" value="Unassembled WGS sequence"/>
</dbReference>
<dbReference type="Gene3D" id="1.10.10.10">
    <property type="entry name" value="Winged helix-like DNA-binding domain superfamily/Winged helix DNA-binding domain"/>
    <property type="match status" value="1"/>
</dbReference>
<dbReference type="AlphaFoldDB" id="A0A9X1YPD1"/>
<protein>
    <submittedName>
        <fullName evidence="5">Lrp/AsnC family transcriptional regulator</fullName>
    </submittedName>
</protein>
<dbReference type="GO" id="GO:0043565">
    <property type="term" value="F:sequence-specific DNA binding"/>
    <property type="evidence" value="ECO:0007669"/>
    <property type="project" value="InterPro"/>
</dbReference>
<keyword evidence="2" id="KW-0238">DNA-binding</keyword>
<dbReference type="InterPro" id="IPR011008">
    <property type="entry name" value="Dimeric_a/b-barrel"/>
</dbReference>
<evidence type="ECO:0000259" key="4">
    <source>
        <dbReference type="PROSITE" id="PS50956"/>
    </source>
</evidence>
<feature type="domain" description="HTH asnC-type" evidence="4">
    <location>
        <begin position="1"/>
        <end position="62"/>
    </location>
</feature>
<evidence type="ECO:0000256" key="3">
    <source>
        <dbReference type="ARBA" id="ARBA00023163"/>
    </source>
</evidence>
<reference evidence="5" key="1">
    <citation type="submission" date="2021-11" db="EMBL/GenBank/DDBJ databases">
        <title>BS-T2-15 a new species belonging to the Comamonadaceae family isolated from the soil of a French oak forest.</title>
        <authorList>
            <person name="Mieszkin S."/>
            <person name="Alain K."/>
        </authorList>
    </citation>
    <scope>NUCLEOTIDE SEQUENCE</scope>
    <source>
        <strain evidence="5">BS-T2-15</strain>
    </source>
</reference>
<dbReference type="PRINTS" id="PR00033">
    <property type="entry name" value="HTHASNC"/>
</dbReference>
<dbReference type="InterPro" id="IPR019888">
    <property type="entry name" value="Tscrpt_reg_AsnC-like"/>
</dbReference>
<dbReference type="Gene3D" id="3.30.70.920">
    <property type="match status" value="1"/>
</dbReference>
<dbReference type="PROSITE" id="PS50956">
    <property type="entry name" value="HTH_ASNC_2"/>
    <property type="match status" value="1"/>
</dbReference>
<proteinExistence type="predicted"/>
<evidence type="ECO:0000256" key="2">
    <source>
        <dbReference type="ARBA" id="ARBA00023125"/>
    </source>
</evidence>
<dbReference type="SUPFAM" id="SSF46785">
    <property type="entry name" value="Winged helix' DNA-binding domain"/>
    <property type="match status" value="1"/>
</dbReference>
<dbReference type="SMART" id="SM00344">
    <property type="entry name" value="HTH_ASNC"/>
    <property type="match status" value="1"/>
</dbReference>
<name>A0A9X1YPD1_9BURK</name>
<keyword evidence="3" id="KW-0804">Transcription</keyword>
<dbReference type="SUPFAM" id="SSF54909">
    <property type="entry name" value="Dimeric alpha+beta barrel"/>
    <property type="match status" value="1"/>
</dbReference>
<dbReference type="InterPro" id="IPR019887">
    <property type="entry name" value="Tscrpt_reg_AsnC/Lrp_C"/>
</dbReference>
<dbReference type="RefSeq" id="WP_275681362.1">
    <property type="nucleotide sequence ID" value="NZ_JAJLJH010000001.1"/>
</dbReference>
<dbReference type="InterPro" id="IPR036390">
    <property type="entry name" value="WH_DNA-bd_sf"/>
</dbReference>
<gene>
    <name evidence="5" type="ORF">LPC04_06460</name>
</gene>
<dbReference type="InterPro" id="IPR000485">
    <property type="entry name" value="AsnC-type_HTH_dom"/>
</dbReference>